<sequence>EVSDAVMDWADLLQDVMLEMMDKNRAKHPNLANNEIQVIPGIIKAFITDNPAKLIPKARQDALKKVETSRLNKLVKQRLAGKFDKPINFRKIRKRKSFQRLSEQDRIAILTFSRSLKIKRRVKERVKFIKERKIRIDKTASINKIIDQAVKIISEKKLIVPKGQIKPSGFVKKGEAFLVKEAPKVLRKEIVAHEKGHILFAKLRLHSRINRLSPKKRKQLLSISKATLKRLGVLKSLTNKKAKSVGLTKNQLIIEEFLVRRATPRIERTIQARKATERRIRRAIEKGRKPIKIREVLTPKQRLEVRDRLLREIRFNPRRFISKTGKLALERLSKAQEQRAIGRAIRKGRKGIKIR</sequence>
<dbReference type="AlphaFoldDB" id="A0A0F8YVQ2"/>
<dbReference type="EMBL" id="LAZR01064112">
    <property type="protein sequence ID" value="KKK58169.1"/>
    <property type="molecule type" value="Genomic_DNA"/>
</dbReference>
<gene>
    <name evidence="1" type="ORF">LCGC14_3047140</name>
</gene>
<organism evidence="1">
    <name type="scientific">marine sediment metagenome</name>
    <dbReference type="NCBI Taxonomy" id="412755"/>
    <lineage>
        <taxon>unclassified sequences</taxon>
        <taxon>metagenomes</taxon>
        <taxon>ecological metagenomes</taxon>
    </lineage>
</organism>
<reference evidence="1" key="1">
    <citation type="journal article" date="2015" name="Nature">
        <title>Complex archaea that bridge the gap between prokaryotes and eukaryotes.</title>
        <authorList>
            <person name="Spang A."/>
            <person name="Saw J.H."/>
            <person name="Jorgensen S.L."/>
            <person name="Zaremba-Niedzwiedzka K."/>
            <person name="Martijn J."/>
            <person name="Lind A.E."/>
            <person name="van Eijk R."/>
            <person name="Schleper C."/>
            <person name="Guy L."/>
            <person name="Ettema T.J."/>
        </authorList>
    </citation>
    <scope>NUCLEOTIDE SEQUENCE</scope>
</reference>
<evidence type="ECO:0000313" key="1">
    <source>
        <dbReference type="EMBL" id="KKK58169.1"/>
    </source>
</evidence>
<comment type="caution">
    <text evidence="1">The sequence shown here is derived from an EMBL/GenBank/DDBJ whole genome shotgun (WGS) entry which is preliminary data.</text>
</comment>
<feature type="non-terminal residue" evidence="1">
    <location>
        <position position="355"/>
    </location>
</feature>
<name>A0A0F8YVQ2_9ZZZZ</name>
<feature type="non-terminal residue" evidence="1">
    <location>
        <position position="1"/>
    </location>
</feature>
<protein>
    <submittedName>
        <fullName evidence="1">Uncharacterized protein</fullName>
    </submittedName>
</protein>
<accession>A0A0F8YVQ2</accession>
<proteinExistence type="predicted"/>